<dbReference type="SUPFAM" id="SSF51197">
    <property type="entry name" value="Clavaminate synthase-like"/>
    <property type="match status" value="1"/>
</dbReference>
<keyword evidence="1" id="KW-0472">Membrane</keyword>
<keyword evidence="1" id="KW-0812">Transmembrane</keyword>
<dbReference type="InterPro" id="IPR050910">
    <property type="entry name" value="JMJD6_ArgDemeth/LysHydrox"/>
</dbReference>
<dbReference type="Proteomes" id="UP000807504">
    <property type="component" value="Unassembled WGS sequence"/>
</dbReference>
<evidence type="ECO:0000256" key="1">
    <source>
        <dbReference type="SAM" id="Phobius"/>
    </source>
</evidence>
<dbReference type="InterPro" id="IPR041667">
    <property type="entry name" value="Cupin_8"/>
</dbReference>
<dbReference type="Pfam" id="PF13621">
    <property type="entry name" value="Cupin_8"/>
    <property type="match status" value="1"/>
</dbReference>
<proteinExistence type="predicted"/>
<name>A0A8T0EFG6_ARGBR</name>
<sequence>MMISFRNLFKNSKSEKDFITLKDFLITMKEHGVKQGLNEKEIFYIMNSKIKESFAKKKPSVCSKVFMNFNFALFLLILVTISSVILNGKEFSLNRCIVENNYLVMEITRPITNCDICKNIDSFTVLEDVTKEEFSKYAYLGHPLLVRGGCSNWTALNVFDYDFFKQLYTSTEGAYRSVEEECQFFPFRTTFLSLQEVFNMSESRAKMLSKDEETWYIGWSNCNPDISSVLRQHYSKPYFLPDDSELSAIDWIFMGYKGPGASMHLDYVRRPSWQAQIRGRKTWYLLPPPECEDVCTSMNITVHRGDIILIDTNQWYHTTVIEGDEMSVTLGSEYD</sequence>
<dbReference type="EMBL" id="JABXBU010002228">
    <property type="protein sequence ID" value="KAF8771651.1"/>
    <property type="molecule type" value="Genomic_DNA"/>
</dbReference>
<feature type="domain" description="Cupin-like" evidence="2">
    <location>
        <begin position="132"/>
        <end position="292"/>
    </location>
</feature>
<protein>
    <submittedName>
        <fullName evidence="3">F-box protein-like protein</fullName>
    </submittedName>
</protein>
<gene>
    <name evidence="3" type="ORF">HNY73_019033</name>
</gene>
<keyword evidence="1" id="KW-1133">Transmembrane helix</keyword>
<evidence type="ECO:0000313" key="4">
    <source>
        <dbReference type="Proteomes" id="UP000807504"/>
    </source>
</evidence>
<dbReference type="AlphaFoldDB" id="A0A8T0EFG6"/>
<evidence type="ECO:0000313" key="3">
    <source>
        <dbReference type="EMBL" id="KAF8771651.1"/>
    </source>
</evidence>
<accession>A0A8T0EFG6</accession>
<dbReference type="Gene3D" id="2.60.120.650">
    <property type="entry name" value="Cupin"/>
    <property type="match status" value="1"/>
</dbReference>
<reference evidence="3" key="2">
    <citation type="submission" date="2020-06" db="EMBL/GenBank/DDBJ databases">
        <authorList>
            <person name="Sheffer M."/>
        </authorList>
    </citation>
    <scope>NUCLEOTIDE SEQUENCE</scope>
</reference>
<dbReference type="PANTHER" id="PTHR12480:SF13">
    <property type="entry name" value="LD14533P"/>
    <property type="match status" value="1"/>
</dbReference>
<dbReference type="PANTHER" id="PTHR12480">
    <property type="entry name" value="ARGININE DEMETHYLASE AND LYSYL-HYDROXYLASE JMJD"/>
    <property type="match status" value="1"/>
</dbReference>
<comment type="caution">
    <text evidence="3">The sequence shown here is derived from an EMBL/GenBank/DDBJ whole genome shotgun (WGS) entry which is preliminary data.</text>
</comment>
<reference evidence="3" key="1">
    <citation type="journal article" date="2020" name="bioRxiv">
        <title>Chromosome-level reference genome of the European wasp spider Argiope bruennichi: a resource for studies on range expansion and evolutionary adaptation.</title>
        <authorList>
            <person name="Sheffer M.M."/>
            <person name="Hoppe A."/>
            <person name="Krehenwinkel H."/>
            <person name="Uhl G."/>
            <person name="Kuss A.W."/>
            <person name="Jensen L."/>
            <person name="Jensen C."/>
            <person name="Gillespie R.G."/>
            <person name="Hoff K.J."/>
            <person name="Prost S."/>
        </authorList>
    </citation>
    <scope>NUCLEOTIDE SEQUENCE</scope>
</reference>
<feature type="transmembrane region" description="Helical" evidence="1">
    <location>
        <begin position="65"/>
        <end position="86"/>
    </location>
</feature>
<keyword evidence="4" id="KW-1185">Reference proteome</keyword>
<organism evidence="3 4">
    <name type="scientific">Argiope bruennichi</name>
    <name type="common">Wasp spider</name>
    <name type="synonym">Aranea bruennichi</name>
    <dbReference type="NCBI Taxonomy" id="94029"/>
    <lineage>
        <taxon>Eukaryota</taxon>
        <taxon>Metazoa</taxon>
        <taxon>Ecdysozoa</taxon>
        <taxon>Arthropoda</taxon>
        <taxon>Chelicerata</taxon>
        <taxon>Arachnida</taxon>
        <taxon>Araneae</taxon>
        <taxon>Araneomorphae</taxon>
        <taxon>Entelegynae</taxon>
        <taxon>Araneoidea</taxon>
        <taxon>Araneidae</taxon>
        <taxon>Argiope</taxon>
    </lineage>
</organism>
<evidence type="ECO:0000259" key="2">
    <source>
        <dbReference type="Pfam" id="PF13621"/>
    </source>
</evidence>
<dbReference type="GO" id="GO:0016706">
    <property type="term" value="F:2-oxoglutarate-dependent dioxygenase activity"/>
    <property type="evidence" value="ECO:0007669"/>
    <property type="project" value="TreeGrafter"/>
</dbReference>